<comment type="caution">
    <text evidence="2">The sequence shown here is derived from an EMBL/GenBank/DDBJ whole genome shotgun (WGS) entry which is preliminary data.</text>
</comment>
<evidence type="ECO:0000256" key="1">
    <source>
        <dbReference type="SAM" id="MobiDB-lite"/>
    </source>
</evidence>
<reference evidence="2" key="1">
    <citation type="submission" date="2021-01" db="EMBL/GenBank/DDBJ databases">
        <authorList>
            <person name="Kaushik A."/>
        </authorList>
    </citation>
    <scope>NUCLEOTIDE SEQUENCE</scope>
    <source>
        <strain evidence="2">AG6-10EEA</strain>
    </source>
</reference>
<protein>
    <submittedName>
        <fullName evidence="2">Uncharacterized protein</fullName>
    </submittedName>
</protein>
<gene>
    <name evidence="2" type="ORF">RDB_LOCUS96461</name>
</gene>
<feature type="compositionally biased region" description="Low complexity" evidence="1">
    <location>
        <begin position="471"/>
        <end position="486"/>
    </location>
</feature>
<proteinExistence type="predicted"/>
<dbReference type="Proteomes" id="UP000663853">
    <property type="component" value="Unassembled WGS sequence"/>
</dbReference>
<feature type="region of interest" description="Disordered" evidence="1">
    <location>
        <begin position="87"/>
        <end position="109"/>
    </location>
</feature>
<evidence type="ECO:0000313" key="2">
    <source>
        <dbReference type="EMBL" id="CAE6487012.1"/>
    </source>
</evidence>
<sequence>MTLWTFDLRSNDSDLEDEEETIPPLQNMIALDTHPQHGNTQRAQQKQTDKELEELFGTKDEDSVEYKPNPWSIAKINANARNIAPVTKPKSKKIWKPTNNPGSKSSGLERFWESPRGLLKDGCGAPETAFSARNKPLRDSISDALRRGGPAATASLEQDLQPQARATSVAEKPTERLNSQLTDTARLPEPHQSLLGFNQKPILTGCNIHELGAYIRDKHSNMPVFDKLRSSAAEEHGHPGTSSGFLPRDSYIPDVVHSQGSEDTNTLDDNSNSTPYQMCDEEAPNSGFMHTPTRSPSGLQWKGTPAERTPNRFRTASPEPGLGWISQNQVHLASPYSDGHNGDSQVPSPTMQLIAKFAAPEPNELAVFERSKYSGSDIYCDDSPIFSRAPLSTTTESTQHTSSALRQAYKSYTPERTLHRTHERPFATPPRKTITNCFDPDDKPFWSTLPTPPNSKLKPPADGIKTSRFRLPGSFLGSSPLSGNSGRTLYKPPPLKRARSKGDEELATKWKVTRVG</sequence>
<dbReference type="EMBL" id="CAJMXA010002770">
    <property type="protein sequence ID" value="CAE6487012.1"/>
    <property type="molecule type" value="Genomic_DNA"/>
</dbReference>
<accession>A0A8H3H6V3</accession>
<evidence type="ECO:0000313" key="3">
    <source>
        <dbReference type="Proteomes" id="UP000663853"/>
    </source>
</evidence>
<feature type="region of interest" description="Disordered" evidence="1">
    <location>
        <begin position="231"/>
        <end position="310"/>
    </location>
</feature>
<dbReference type="AlphaFoldDB" id="A0A8H3H6V3"/>
<feature type="region of interest" description="Disordered" evidence="1">
    <location>
        <begin position="141"/>
        <end position="176"/>
    </location>
</feature>
<organism evidence="2 3">
    <name type="scientific">Rhizoctonia solani</name>
    <dbReference type="NCBI Taxonomy" id="456999"/>
    <lineage>
        <taxon>Eukaryota</taxon>
        <taxon>Fungi</taxon>
        <taxon>Dikarya</taxon>
        <taxon>Basidiomycota</taxon>
        <taxon>Agaricomycotina</taxon>
        <taxon>Agaricomycetes</taxon>
        <taxon>Cantharellales</taxon>
        <taxon>Ceratobasidiaceae</taxon>
        <taxon>Rhizoctonia</taxon>
    </lineage>
</organism>
<feature type="compositionally biased region" description="Polar residues" evidence="1">
    <location>
        <begin position="258"/>
        <end position="276"/>
    </location>
</feature>
<feature type="region of interest" description="Disordered" evidence="1">
    <location>
        <begin position="1"/>
        <end position="20"/>
    </location>
</feature>
<feature type="region of interest" description="Disordered" evidence="1">
    <location>
        <begin position="470"/>
        <end position="504"/>
    </location>
</feature>
<feature type="compositionally biased region" description="Polar residues" evidence="1">
    <location>
        <begin position="155"/>
        <end position="166"/>
    </location>
</feature>
<feature type="compositionally biased region" description="Polar residues" evidence="1">
    <location>
        <begin position="97"/>
        <end position="106"/>
    </location>
</feature>
<name>A0A8H3H6V3_9AGAM</name>